<dbReference type="EMBL" id="JABSTQ010009120">
    <property type="protein sequence ID" value="KAG0432764.1"/>
    <property type="molecule type" value="Genomic_DNA"/>
</dbReference>
<sequence>MQDVGMKASELLAVKRAQETVKILVNVSWALIVPWARAQPKFSAGASAINVNGIAKDLGLPASTVNTVVSKRKDEEGNALTFGAATKQACGAKHGELEDAPLKQARASGVNFEGSILWEGAMDNADITGIEDFKASND</sequence>
<reference evidence="1 2" key="1">
    <citation type="journal article" date="2020" name="Cell">
        <title>Large-Scale Comparative Analyses of Tick Genomes Elucidate Their Genetic Diversity and Vector Capacities.</title>
        <authorList>
            <consortium name="Tick Genome and Microbiome Consortium (TIGMIC)"/>
            <person name="Jia N."/>
            <person name="Wang J."/>
            <person name="Shi W."/>
            <person name="Du L."/>
            <person name="Sun Y."/>
            <person name="Zhan W."/>
            <person name="Jiang J.F."/>
            <person name="Wang Q."/>
            <person name="Zhang B."/>
            <person name="Ji P."/>
            <person name="Bell-Sakyi L."/>
            <person name="Cui X.M."/>
            <person name="Yuan T.T."/>
            <person name="Jiang B.G."/>
            <person name="Yang W.F."/>
            <person name="Lam T.T."/>
            <person name="Chang Q.C."/>
            <person name="Ding S.J."/>
            <person name="Wang X.J."/>
            <person name="Zhu J.G."/>
            <person name="Ruan X.D."/>
            <person name="Zhao L."/>
            <person name="Wei J.T."/>
            <person name="Ye R.Z."/>
            <person name="Que T.C."/>
            <person name="Du C.H."/>
            <person name="Zhou Y.H."/>
            <person name="Cheng J.X."/>
            <person name="Dai P.F."/>
            <person name="Guo W.B."/>
            <person name="Han X.H."/>
            <person name="Huang E.J."/>
            <person name="Li L.F."/>
            <person name="Wei W."/>
            <person name="Gao Y.C."/>
            <person name="Liu J.Z."/>
            <person name="Shao H.Z."/>
            <person name="Wang X."/>
            <person name="Wang C.C."/>
            <person name="Yang T.C."/>
            <person name="Huo Q.B."/>
            <person name="Li W."/>
            <person name="Chen H.Y."/>
            <person name="Chen S.E."/>
            <person name="Zhou L.G."/>
            <person name="Ni X.B."/>
            <person name="Tian J.H."/>
            <person name="Sheng Y."/>
            <person name="Liu T."/>
            <person name="Pan Y.S."/>
            <person name="Xia L.Y."/>
            <person name="Li J."/>
            <person name="Zhao F."/>
            <person name="Cao W.C."/>
        </authorList>
    </citation>
    <scope>NUCLEOTIDE SEQUENCE [LARGE SCALE GENOMIC DNA]</scope>
    <source>
        <strain evidence="1">Iper-2018</strain>
    </source>
</reference>
<comment type="caution">
    <text evidence="1">The sequence shown here is derived from an EMBL/GenBank/DDBJ whole genome shotgun (WGS) entry which is preliminary data.</text>
</comment>
<protein>
    <submittedName>
        <fullName evidence="1">Uncharacterized protein</fullName>
    </submittedName>
</protein>
<dbReference type="Proteomes" id="UP000805193">
    <property type="component" value="Unassembled WGS sequence"/>
</dbReference>
<evidence type="ECO:0000313" key="2">
    <source>
        <dbReference type="Proteomes" id="UP000805193"/>
    </source>
</evidence>
<accession>A0AC60QF86</accession>
<evidence type="ECO:0000313" key="1">
    <source>
        <dbReference type="EMBL" id="KAG0432764.1"/>
    </source>
</evidence>
<keyword evidence="2" id="KW-1185">Reference proteome</keyword>
<name>A0AC60QF86_IXOPE</name>
<gene>
    <name evidence="1" type="ORF">HPB47_020535</name>
</gene>
<organism evidence="1 2">
    <name type="scientific">Ixodes persulcatus</name>
    <name type="common">Taiga tick</name>
    <dbReference type="NCBI Taxonomy" id="34615"/>
    <lineage>
        <taxon>Eukaryota</taxon>
        <taxon>Metazoa</taxon>
        <taxon>Ecdysozoa</taxon>
        <taxon>Arthropoda</taxon>
        <taxon>Chelicerata</taxon>
        <taxon>Arachnida</taxon>
        <taxon>Acari</taxon>
        <taxon>Parasitiformes</taxon>
        <taxon>Ixodida</taxon>
        <taxon>Ixodoidea</taxon>
        <taxon>Ixodidae</taxon>
        <taxon>Ixodinae</taxon>
        <taxon>Ixodes</taxon>
    </lineage>
</organism>
<proteinExistence type="predicted"/>